<feature type="region of interest" description="Disordered" evidence="1">
    <location>
        <begin position="244"/>
        <end position="290"/>
    </location>
</feature>
<dbReference type="GO" id="GO:0015629">
    <property type="term" value="C:actin cytoskeleton"/>
    <property type="evidence" value="ECO:0007669"/>
    <property type="project" value="InterPro"/>
</dbReference>
<evidence type="ECO:0008006" key="4">
    <source>
        <dbReference type="Google" id="ProtNLM"/>
    </source>
</evidence>
<dbReference type="PANTHER" id="PTHR15435">
    <property type="entry name" value="KICSTOR COMPLEX PROTEIN KAPTIN"/>
    <property type="match status" value="1"/>
</dbReference>
<dbReference type="OrthoDB" id="10267127at2759"/>
<organism evidence="2 3">
    <name type="scientific">Coemansia biformis</name>
    <dbReference type="NCBI Taxonomy" id="1286918"/>
    <lineage>
        <taxon>Eukaryota</taxon>
        <taxon>Fungi</taxon>
        <taxon>Fungi incertae sedis</taxon>
        <taxon>Zoopagomycota</taxon>
        <taxon>Kickxellomycotina</taxon>
        <taxon>Kickxellomycetes</taxon>
        <taxon>Kickxellales</taxon>
        <taxon>Kickxellaceae</taxon>
        <taxon>Coemansia</taxon>
    </lineage>
</organism>
<dbReference type="InterPro" id="IPR029982">
    <property type="entry name" value="Kptn"/>
</dbReference>
<dbReference type="GO" id="GO:0051015">
    <property type="term" value="F:actin filament binding"/>
    <property type="evidence" value="ECO:0007669"/>
    <property type="project" value="TreeGrafter"/>
</dbReference>
<dbReference type="SUPFAM" id="SSF69318">
    <property type="entry name" value="Integrin alpha N-terminal domain"/>
    <property type="match status" value="1"/>
</dbReference>
<proteinExistence type="predicted"/>
<dbReference type="AlphaFoldDB" id="A0A9W7YBQ2"/>
<dbReference type="PANTHER" id="PTHR15435:SF2">
    <property type="entry name" value="KICSTOR COMPLEX PROTEIN KAPTIN"/>
    <property type="match status" value="1"/>
</dbReference>
<feature type="compositionally biased region" description="Low complexity" evidence="1">
    <location>
        <begin position="257"/>
        <end position="276"/>
    </location>
</feature>
<gene>
    <name evidence="2" type="ORF">LPJ61_000448</name>
</gene>
<dbReference type="GO" id="GO:0007015">
    <property type="term" value="P:actin filament organization"/>
    <property type="evidence" value="ECO:0007669"/>
    <property type="project" value="InterPro"/>
</dbReference>
<dbReference type="GO" id="GO:1904262">
    <property type="term" value="P:negative regulation of TORC1 signaling"/>
    <property type="evidence" value="ECO:0007669"/>
    <property type="project" value="TreeGrafter"/>
</dbReference>
<evidence type="ECO:0000256" key="1">
    <source>
        <dbReference type="SAM" id="MobiDB-lite"/>
    </source>
</evidence>
<accession>A0A9W7YBQ2</accession>
<dbReference type="EMBL" id="JANBOI010000018">
    <property type="protein sequence ID" value="KAJ1735610.1"/>
    <property type="molecule type" value="Genomic_DNA"/>
</dbReference>
<comment type="caution">
    <text evidence="2">The sequence shown here is derived from an EMBL/GenBank/DDBJ whole genome shotgun (WGS) entry which is preliminary data.</text>
</comment>
<evidence type="ECO:0000313" key="3">
    <source>
        <dbReference type="Proteomes" id="UP001143981"/>
    </source>
</evidence>
<name>A0A9W7YBQ2_9FUNG</name>
<reference evidence="2" key="1">
    <citation type="submission" date="2022-07" db="EMBL/GenBank/DDBJ databases">
        <title>Phylogenomic reconstructions and comparative analyses of Kickxellomycotina fungi.</title>
        <authorList>
            <person name="Reynolds N.K."/>
            <person name="Stajich J.E."/>
            <person name="Barry K."/>
            <person name="Grigoriev I.V."/>
            <person name="Crous P."/>
            <person name="Smith M.E."/>
        </authorList>
    </citation>
    <scope>NUCLEOTIDE SEQUENCE</scope>
    <source>
        <strain evidence="2">BCRC 34381</strain>
    </source>
</reference>
<dbReference type="GO" id="GO:0034198">
    <property type="term" value="P:cellular response to amino acid starvation"/>
    <property type="evidence" value="ECO:0007669"/>
    <property type="project" value="TreeGrafter"/>
</dbReference>
<keyword evidence="3" id="KW-1185">Reference proteome</keyword>
<dbReference type="InterPro" id="IPR028994">
    <property type="entry name" value="Integrin_alpha_N"/>
</dbReference>
<sequence>MAPGQNRPAERAPPEPSARRFREIHHHRFPLGVRSNIHGTCLLRSHLPVRIPRPHTMQTIHTHPPPGVGYRRFMPPQSPDARGPTVQPHQPWQEVVREINDERRRVASWLDNHRAIARTHVVVATQSGLQFFVAGFGFWSVLDVDLGLRNEACVGIKAFEVSSAPSQNADAAAATAAEQGEGEGQGYAASIEQHRLPLLITALTTYVKQPSEARRGTADESGTYRLYAFGHASLPPLPQAFVDRHALGSPKKPTPASPAESPDAPSPGTSTAPSSSEDSAHGMTLHGQPTTDDVAATTAAAAAANLIQPLPVNSYAYLEERLFALHASNDTLCLELDYLPFRISQDVADGMPPILLVAGNDNKVHRYALGGDRIVEVEPLLSPKTQIPLTFTVFDARVIGPYHVQVTAHQEFAVALQASHALTAAEADAASRDGAVTGDPAQMRRLLVADQEIYDAAPVLATVFTPDAAWIDRTAFDYVVTHRAGGGSGAPLAANDIYQAEWPIGAMGTFPRPDGSASTAAGDAGSAEQLPRVHALIGFVGEDAVVYHDVPVAGLDPVPTLVGGVAGQVPASAPHVARRLGGLGGVFSLPGSSQEGLLTSVHFDDLDFDGTKEIIAGTVAGAVLVYKYVPARGYVIVWKRRFPAPVYGIFSADINSDGANELVVVTLLGVHILQPNLAHVRAKLLRRLVLVAEASSDGASDKTQDQVAQ</sequence>
<dbReference type="Proteomes" id="UP001143981">
    <property type="component" value="Unassembled WGS sequence"/>
</dbReference>
<protein>
    <recommendedName>
        <fullName evidence="4">FG-GAP repeat protein</fullName>
    </recommendedName>
</protein>
<evidence type="ECO:0000313" key="2">
    <source>
        <dbReference type="EMBL" id="KAJ1735610.1"/>
    </source>
</evidence>